<reference evidence="2" key="1">
    <citation type="submission" date="2016-03" db="EMBL/GenBank/DDBJ databases">
        <title>Characterization of Acinetobacter baumannii phage vB_AbaM_ME3.</title>
        <authorList>
            <person name="Buttimer C.T.H."/>
            <person name="Elbreki M."/>
            <person name="Coffey A."/>
        </authorList>
    </citation>
    <scope>NUCLEOTIDE SEQUENCE [LARGE SCALE GENOMIC DNA]</scope>
</reference>
<proteinExistence type="predicted"/>
<gene>
    <name evidence="1" type="ORF">ME3_187</name>
</gene>
<organism evidence="1 2">
    <name type="scientific">Acinetobacter phage vB_AbaM_ME3</name>
    <dbReference type="NCBI Taxonomy" id="1837876"/>
    <lineage>
        <taxon>Viruses</taxon>
        <taxon>Duplodnaviria</taxon>
        <taxon>Heunggongvirae</taxon>
        <taxon>Uroviricota</taxon>
        <taxon>Caudoviricetes</taxon>
        <taxon>Metrivirus</taxon>
        <taxon>Metrivirus ME3</taxon>
    </lineage>
</organism>
<accession>A0A172Q0F9</accession>
<dbReference type="Proteomes" id="UP000225947">
    <property type="component" value="Segment"/>
</dbReference>
<sequence length="63" mass="7376">MKLEITRTDGIVEVMILRNKNDNTYSYINLTKGHICPCRFNTIDEALDDLKTYPKVVSWQQTQ</sequence>
<dbReference type="EMBL" id="KU935715">
    <property type="protein sequence ID" value="AND75348.1"/>
    <property type="molecule type" value="Genomic_DNA"/>
</dbReference>
<protein>
    <submittedName>
        <fullName evidence="1">Uncharacterized protein</fullName>
    </submittedName>
</protein>
<evidence type="ECO:0000313" key="1">
    <source>
        <dbReference type="EMBL" id="AND75348.1"/>
    </source>
</evidence>
<evidence type="ECO:0000313" key="2">
    <source>
        <dbReference type="Proteomes" id="UP000225947"/>
    </source>
</evidence>
<keyword evidence="2" id="KW-1185">Reference proteome</keyword>
<name>A0A172Q0F9_9CAUD</name>